<gene>
    <name evidence="14" type="ORF">Ga0123461_0666</name>
</gene>
<evidence type="ECO:0000256" key="5">
    <source>
        <dbReference type="ARBA" id="ARBA00022989"/>
    </source>
</evidence>
<proteinExistence type="inferred from homology"/>
<comment type="similarity">
    <text evidence="8">Belongs to the PpiD chaperone family.</text>
</comment>
<organism evidence="14 15">
    <name type="scientific">Mariprofundus aestuarium</name>
    <dbReference type="NCBI Taxonomy" id="1921086"/>
    <lineage>
        <taxon>Bacteria</taxon>
        <taxon>Pseudomonadati</taxon>
        <taxon>Pseudomonadota</taxon>
        <taxon>Candidatius Mariprofundia</taxon>
        <taxon>Mariprofundales</taxon>
        <taxon>Mariprofundaceae</taxon>
        <taxon>Mariprofundus</taxon>
    </lineage>
</organism>
<evidence type="ECO:0000259" key="13">
    <source>
        <dbReference type="PROSITE" id="PS50198"/>
    </source>
</evidence>
<reference evidence="14 15" key="1">
    <citation type="submission" date="2016-12" db="EMBL/GenBank/DDBJ databases">
        <title>Isolation and genomic insights into novel planktonic Zetaproteobacteria from stratified waters of the Chesapeake Bay.</title>
        <authorList>
            <person name="McAllister S.M."/>
            <person name="Kato S."/>
            <person name="Chan C.S."/>
            <person name="Chiu B.K."/>
            <person name="Field E.K."/>
        </authorList>
    </citation>
    <scope>NUCLEOTIDE SEQUENCE [LARGE SCALE GENOMIC DNA]</scope>
    <source>
        <strain evidence="14 15">CP-5</strain>
    </source>
</reference>
<dbReference type="GO" id="GO:0005886">
    <property type="term" value="C:plasma membrane"/>
    <property type="evidence" value="ECO:0007669"/>
    <property type="project" value="UniProtKB-SubCell"/>
</dbReference>
<evidence type="ECO:0000256" key="3">
    <source>
        <dbReference type="ARBA" id="ARBA00022519"/>
    </source>
</evidence>
<accession>A0A2K8KWP2</accession>
<evidence type="ECO:0000256" key="10">
    <source>
        <dbReference type="ARBA" id="ARBA00042775"/>
    </source>
</evidence>
<keyword evidence="4 12" id="KW-0812">Transmembrane</keyword>
<keyword evidence="6 12" id="KW-0472">Membrane</keyword>
<dbReference type="PROSITE" id="PS50198">
    <property type="entry name" value="PPIC_PPIASE_2"/>
    <property type="match status" value="1"/>
</dbReference>
<keyword evidence="3" id="KW-0997">Cell inner membrane</keyword>
<dbReference type="PANTHER" id="PTHR47529">
    <property type="entry name" value="PEPTIDYL-PROLYL CIS-TRANS ISOMERASE D"/>
    <property type="match status" value="1"/>
</dbReference>
<dbReference type="EMBL" id="CP018799">
    <property type="protein sequence ID" value="ATX79092.1"/>
    <property type="molecule type" value="Genomic_DNA"/>
</dbReference>
<dbReference type="SUPFAM" id="SSF109998">
    <property type="entry name" value="Triger factor/SurA peptide-binding domain-like"/>
    <property type="match status" value="1"/>
</dbReference>
<dbReference type="InterPro" id="IPR052029">
    <property type="entry name" value="PpiD_chaperone"/>
</dbReference>
<dbReference type="KEGG" id="maes:Ga0123461_0666"/>
<evidence type="ECO:0000256" key="11">
    <source>
        <dbReference type="PROSITE-ProRule" id="PRU00278"/>
    </source>
</evidence>
<dbReference type="GO" id="GO:0003755">
    <property type="term" value="F:peptidyl-prolyl cis-trans isomerase activity"/>
    <property type="evidence" value="ECO:0007669"/>
    <property type="project" value="UniProtKB-KW"/>
</dbReference>
<dbReference type="Pfam" id="PF13616">
    <property type="entry name" value="Rotamase_3"/>
    <property type="match status" value="1"/>
</dbReference>
<feature type="domain" description="PpiC" evidence="13">
    <location>
        <begin position="266"/>
        <end position="367"/>
    </location>
</feature>
<evidence type="ECO:0000256" key="4">
    <source>
        <dbReference type="ARBA" id="ARBA00022692"/>
    </source>
</evidence>
<evidence type="ECO:0000256" key="7">
    <source>
        <dbReference type="ARBA" id="ARBA00023186"/>
    </source>
</evidence>
<dbReference type="RefSeq" id="WP_100277024.1">
    <property type="nucleotide sequence ID" value="NZ_CP018799.1"/>
</dbReference>
<dbReference type="InterPro" id="IPR027304">
    <property type="entry name" value="Trigger_fact/SurA_dom_sf"/>
</dbReference>
<protein>
    <recommendedName>
        <fullName evidence="9">Periplasmic chaperone PpiD</fullName>
    </recommendedName>
    <alternativeName>
        <fullName evidence="10">Periplasmic folding chaperone</fullName>
    </alternativeName>
</protein>
<dbReference type="Pfam" id="PF13624">
    <property type="entry name" value="SurA_N_3"/>
    <property type="match status" value="1"/>
</dbReference>
<evidence type="ECO:0000256" key="6">
    <source>
        <dbReference type="ARBA" id="ARBA00023136"/>
    </source>
</evidence>
<feature type="transmembrane region" description="Helical" evidence="12">
    <location>
        <begin position="12"/>
        <end position="31"/>
    </location>
</feature>
<dbReference type="AlphaFoldDB" id="A0A2K8KWP2"/>
<dbReference type="OrthoDB" id="9812372at2"/>
<dbReference type="InterPro" id="IPR000297">
    <property type="entry name" value="PPIase_PpiC"/>
</dbReference>
<dbReference type="Proteomes" id="UP000231701">
    <property type="component" value="Chromosome"/>
</dbReference>
<comment type="subcellular location">
    <subcellularLocation>
        <location evidence="1">Cell inner membrane</location>
        <topology evidence="1">Single-pass type II membrane protein</topology>
        <orientation evidence="1">Periplasmic side</orientation>
    </subcellularLocation>
</comment>
<dbReference type="SUPFAM" id="SSF54534">
    <property type="entry name" value="FKBP-like"/>
    <property type="match status" value="1"/>
</dbReference>
<keyword evidence="2" id="KW-1003">Cell membrane</keyword>
<evidence type="ECO:0000256" key="2">
    <source>
        <dbReference type="ARBA" id="ARBA00022475"/>
    </source>
</evidence>
<evidence type="ECO:0000256" key="8">
    <source>
        <dbReference type="ARBA" id="ARBA00038408"/>
    </source>
</evidence>
<evidence type="ECO:0000313" key="14">
    <source>
        <dbReference type="EMBL" id="ATX79092.1"/>
    </source>
</evidence>
<evidence type="ECO:0000256" key="12">
    <source>
        <dbReference type="SAM" id="Phobius"/>
    </source>
</evidence>
<evidence type="ECO:0000313" key="15">
    <source>
        <dbReference type="Proteomes" id="UP000231701"/>
    </source>
</evidence>
<keyword evidence="11 14" id="KW-0413">Isomerase</keyword>
<sequence>MLESMRNHAQGWIAKVILGGIALSFVLWGVGDYFTGGQNEPVATVNDKPIGQNEFHIAYNRQVEAYRRMLGKQFSKELADSLNLKETTIQTMINRRIMIDAAGKLGLAAPAAIVLATIQTDPSFQSAGSFDPQRYQILTRNMGFGSAQDYENEMRINIMIDALQRAVSDSAQVSESDIRDAFNSQNEQRVLSAIVVDPDSLLKSVKVEEPAAKAWYEAHKERYMSPVRIKLNAVEINPTEVAADITVDDADLQKAYDERKESYTEPENRKAHHILAKVAADASEAVRLAAREKIEKALARIKAGEAFTAVAEDVSDDVTAKKGGDLGWFKQGVMIAPFEESVFSLNKGDVSEIVESELGYHLIQLDDVRPASTRAFDEVKETLRFELIQARVMDETYKLSQDLDNALGMEDSLKAAADSLNLKVTTIEPVSMDEALAQPLLYDSELRAKVFSSMPGQAVEIHDAGKGRYVAFEVLERIEPEVRDFAEVAASAYEDARRDEARKQAVTMADEIRSHSDKSLDDLAQQYGQAKFISKPVRSNGEGDEAGWLTGEVVGQAFRVSSGDWVARSMSVPQGMAVVRVDKVIAPDEKDLEAQREAISKAVKQAKGQARFSRWMASLRDRYEIAVDEKVLERY</sequence>
<evidence type="ECO:0000256" key="9">
    <source>
        <dbReference type="ARBA" id="ARBA00040743"/>
    </source>
</evidence>
<name>A0A2K8KWP2_MARES</name>
<dbReference type="InterPro" id="IPR046357">
    <property type="entry name" value="PPIase_dom_sf"/>
</dbReference>
<keyword evidence="5 12" id="KW-1133">Transmembrane helix</keyword>
<dbReference type="PANTHER" id="PTHR47529:SF1">
    <property type="entry name" value="PERIPLASMIC CHAPERONE PPID"/>
    <property type="match status" value="1"/>
</dbReference>
<keyword evidence="7" id="KW-0143">Chaperone</keyword>
<evidence type="ECO:0000256" key="1">
    <source>
        <dbReference type="ARBA" id="ARBA00004382"/>
    </source>
</evidence>
<keyword evidence="11" id="KW-0697">Rotamase</keyword>
<dbReference type="Gene3D" id="1.10.4030.10">
    <property type="entry name" value="Porin chaperone SurA, peptide-binding domain"/>
    <property type="match status" value="1"/>
</dbReference>
<keyword evidence="15" id="KW-1185">Reference proteome</keyword>
<dbReference type="Gene3D" id="3.10.50.40">
    <property type="match status" value="1"/>
</dbReference>